<dbReference type="GO" id="GO:0035973">
    <property type="term" value="P:aggrephagy"/>
    <property type="evidence" value="ECO:0007669"/>
    <property type="project" value="TreeGrafter"/>
</dbReference>
<keyword evidence="19 25" id="KW-0496">Mitochondrion</keyword>
<evidence type="ECO:0000259" key="28">
    <source>
        <dbReference type="PROSITE" id="PS51228"/>
    </source>
</evidence>
<comment type="subcellular location">
    <subcellularLocation>
        <location evidence="25">Cytoplasm</location>
    </subcellularLocation>
    <subcellularLocation>
        <location evidence="25">Mitochondrion intermembrane space</location>
    </subcellularLocation>
</comment>
<feature type="binding site" evidence="25">
    <location>
        <position position="197"/>
    </location>
    <ligand>
        <name>[2Fe-2S] cluster</name>
        <dbReference type="ChEBI" id="CHEBI:190135"/>
    </ligand>
</feature>
<evidence type="ECO:0000256" key="25">
    <source>
        <dbReference type="HAMAP-Rule" id="MF_03115"/>
    </source>
</evidence>
<dbReference type="GO" id="GO:0000423">
    <property type="term" value="P:mitophagy"/>
    <property type="evidence" value="ECO:0007669"/>
    <property type="project" value="TreeGrafter"/>
</dbReference>
<dbReference type="SUPFAM" id="SSF54001">
    <property type="entry name" value="Cysteine proteinases"/>
    <property type="match status" value="1"/>
</dbReference>
<evidence type="ECO:0000256" key="5">
    <source>
        <dbReference type="ARBA" id="ARBA00022448"/>
    </source>
</evidence>
<dbReference type="GO" id="GO:0019786">
    <property type="term" value="F:protein-phosphatidylethanolamide deconjugating activity"/>
    <property type="evidence" value="ECO:0007669"/>
    <property type="project" value="InterPro"/>
</dbReference>
<dbReference type="GO" id="GO:0051539">
    <property type="term" value="F:4 iron, 4 sulfur cluster binding"/>
    <property type="evidence" value="ECO:0007669"/>
    <property type="project" value="UniProtKB-KW"/>
</dbReference>
<evidence type="ECO:0000256" key="12">
    <source>
        <dbReference type="ARBA" id="ARBA00022801"/>
    </source>
</evidence>
<dbReference type="InterPro" id="IPR017853">
    <property type="entry name" value="GH"/>
</dbReference>
<dbReference type="Gene3D" id="3.40.50.150">
    <property type="entry name" value="Vaccinia Virus protein VP39"/>
    <property type="match status" value="1"/>
</dbReference>
<dbReference type="FunFam" id="3.40.50.150:FF:000178">
    <property type="entry name" value="Anamorsin homolog"/>
    <property type="match status" value="1"/>
</dbReference>
<evidence type="ECO:0000256" key="7">
    <source>
        <dbReference type="ARBA" id="ARBA00022490"/>
    </source>
</evidence>
<accession>A0A0E0DKC5</accession>
<dbReference type="GO" id="GO:0016485">
    <property type="term" value="P:protein processing"/>
    <property type="evidence" value="ECO:0007669"/>
    <property type="project" value="TreeGrafter"/>
</dbReference>
<dbReference type="GO" id="GO:0016226">
    <property type="term" value="P:iron-sulfur cluster assembly"/>
    <property type="evidence" value="ECO:0007669"/>
    <property type="project" value="UniProtKB-UniRule"/>
</dbReference>
<dbReference type="PROSITE" id="PS50088">
    <property type="entry name" value="ANK_REPEAT"/>
    <property type="match status" value="2"/>
</dbReference>
<dbReference type="InterPro" id="IPR000582">
    <property type="entry name" value="Acyl-CoA-binding_protein"/>
</dbReference>
<keyword evidence="11" id="KW-0732">Signal</keyword>
<comment type="subunit">
    <text evidence="23">Interacts with ATG8.</text>
</comment>
<protein>
    <recommendedName>
        <fullName evidence="25">Anamorsin homolog</fullName>
    </recommendedName>
    <alternativeName>
        <fullName evidence="25">Fe-S cluster assembly protein DRE2 homolog</fullName>
    </alternativeName>
</protein>
<dbReference type="InterPro" id="IPR029063">
    <property type="entry name" value="SAM-dependent_MTases_sf"/>
</dbReference>
<comment type="similarity">
    <text evidence="4">Belongs to the peptidase C54 family.</text>
</comment>
<feature type="binding site" evidence="25">
    <location>
        <position position="228"/>
    </location>
    <ligand>
        <name>[4Fe-4S] cluster</name>
        <dbReference type="ChEBI" id="CHEBI:49883"/>
    </ligand>
</feature>
<evidence type="ECO:0000256" key="23">
    <source>
        <dbReference type="ARBA" id="ARBA00038724"/>
    </source>
</evidence>
<evidence type="ECO:0000256" key="1">
    <source>
        <dbReference type="ARBA" id="ARBA00001966"/>
    </source>
</evidence>
<organism evidence="29">
    <name type="scientific">Oryza meridionalis</name>
    <dbReference type="NCBI Taxonomy" id="40149"/>
    <lineage>
        <taxon>Eukaryota</taxon>
        <taxon>Viridiplantae</taxon>
        <taxon>Streptophyta</taxon>
        <taxon>Embryophyta</taxon>
        <taxon>Tracheophyta</taxon>
        <taxon>Spermatophyta</taxon>
        <taxon>Magnoliopsida</taxon>
        <taxon>Liliopsida</taxon>
        <taxon>Poales</taxon>
        <taxon>Poaceae</taxon>
        <taxon>BOP clade</taxon>
        <taxon>Oryzoideae</taxon>
        <taxon>Oryzeae</taxon>
        <taxon>Oryzinae</taxon>
        <taxon>Oryza</taxon>
    </lineage>
</organism>
<keyword evidence="26" id="KW-0040">ANK repeat</keyword>
<keyword evidence="7 25" id="KW-0963">Cytoplasm</keyword>
<dbReference type="InterPro" id="IPR038765">
    <property type="entry name" value="Papain-like_cys_pep_sf"/>
</dbReference>
<feature type="repeat" description="ANK" evidence="26">
    <location>
        <begin position="1478"/>
        <end position="1510"/>
    </location>
</feature>
<evidence type="ECO:0000256" key="24">
    <source>
        <dbReference type="ARBA" id="ARBA00045891"/>
    </source>
</evidence>
<keyword evidence="9 25" id="KW-0001">2Fe-2S</keyword>
<keyword evidence="5" id="KW-0813">Transport</keyword>
<comment type="similarity">
    <text evidence="2">Belongs to the ACBP family.</text>
</comment>
<dbReference type="SUPFAM" id="SSF51445">
    <property type="entry name" value="(Trans)glycosidases"/>
    <property type="match status" value="1"/>
</dbReference>
<feature type="binding site" evidence="25">
    <location>
        <position position="239"/>
    </location>
    <ligand>
        <name>[4Fe-4S] cluster</name>
        <dbReference type="ChEBI" id="CHEBI:49883"/>
    </ligand>
</feature>
<dbReference type="EnsemblPlants" id="OMERI04G25390.1">
    <property type="protein sequence ID" value="OMERI04G25390.1"/>
    <property type="gene ID" value="OMERI04G25390"/>
</dbReference>
<evidence type="ECO:0000256" key="11">
    <source>
        <dbReference type="ARBA" id="ARBA00022729"/>
    </source>
</evidence>
<dbReference type="Gene3D" id="1.20.58.1040">
    <property type="match status" value="1"/>
</dbReference>
<dbReference type="GO" id="GO:0000045">
    <property type="term" value="P:autophagosome assembly"/>
    <property type="evidence" value="ECO:0007669"/>
    <property type="project" value="TreeGrafter"/>
</dbReference>
<dbReference type="InterPro" id="IPR046408">
    <property type="entry name" value="CIAPIN1"/>
</dbReference>
<evidence type="ECO:0000256" key="6">
    <source>
        <dbReference type="ARBA" id="ARBA00022485"/>
    </source>
</evidence>
<feature type="region of interest" description="Disordered" evidence="27">
    <location>
        <begin position="335"/>
        <end position="385"/>
    </location>
</feature>
<dbReference type="InterPro" id="IPR012946">
    <property type="entry name" value="X8"/>
</dbReference>
<evidence type="ECO:0000256" key="9">
    <source>
        <dbReference type="ARBA" id="ARBA00022714"/>
    </source>
</evidence>
<dbReference type="GO" id="GO:0004197">
    <property type="term" value="F:cysteine-type endopeptidase activity"/>
    <property type="evidence" value="ECO:0007669"/>
    <property type="project" value="TreeGrafter"/>
</dbReference>
<dbReference type="InterPro" id="IPR046792">
    <property type="entry name" value="Peptidase_C54_cat"/>
</dbReference>
<evidence type="ECO:0000256" key="3">
    <source>
        <dbReference type="ARBA" id="ARBA00008773"/>
    </source>
</evidence>
<sequence length="1563" mass="167747">MAATAAALAVTDELALPLRAVGDLAAAAGVSREEVVVITQCASLGGKLPFDDASVGSVLAVIKKVENLGDQFITEISRVLKAGGMVLIQSSPSDQDPNNSIQRKLLLGGFVDVQASAASSQDNEHSVTIKAKKASWSMGSSFPLKKATKGLPKIQIDDDSELIDEDSLLTEDDLKKPELPVVGDCEVGATRKACKNCTCGRAEAEEKVEKLNLTSEQINNPQSACGNCGLGDAFRCGTCPYRGLPAFKPGEKIALPGNFLAADFRFGRDSPSPSRLPLPPRLRHATPHLAASPWLLLPSPPPVLRPSPPSCVLHLSSSPTRTGVRRFGLSAGHASLRPQLKSHASGSNPKVMTSLPDRGVSSSSSDPLCEGNIAPSSSGSEQKEDCSLKQSKTSILSCVFNSPFNIFEVHQDSSANKSPKSSSGSYDWSRVLRRIVCSGSMWRFLGTSKVLTSSDVWFLGKCYKLSSEESSSDSDSESGHAAFLEDFSSRIWITYRRGFDAISDSKYTSDVNWGCMVRSSQMLVAQALIFHHLGRSWRRPSEKPYNPEYIGILHMFGDSEACAFSIHNLLQAGNSYGLAAGSWVGPYAMCRAWQTLVRTNREQHEVVNGNESFPMALYVVSGDEDGERGGAPVVCIDVVAQLCCDFNKGQSTWYIPLLKETFTFPQSLGILGGKPGTSTYIAGVQDDRALYLDPHEVQMAVDIAADNIEADTSSYHCSTVRDLALDLIDPSLAIGFYCRDKDDFDDFCSRATELVDKANGAPLFTVVQSVQPSKQMYNQDDVLGSSGDSNINVEDLDGSEQADTVSIPQGLGLGRISFSRASARRWVRASVAPYAEATNVSRVLVGDEVISQANRTLLLSLVPAMRNLHAALAAVLPPSPRRRETIKVSTPHSLGILAASTPPSAGRFHDGYDTAVVKPLLGFLRATGAPFMVNAYPFYGGLTNDTLDYALFRTNDGVTDNATGLLYANMLDAQLDAVHSAMRRLGFGDVDVVVSGTGWPSAGEYWEVGAGADLARDYNKNAIRHLGSGVGTPLMPNRTFELSIFSLFDENLKPGPVSERNFGLYHTDMTPVYDAGILTAPQEIVGTKVMPAPAPALAPAEDGQRRWCVPKPAADEVALQVNIDFVCGQGGIDCGAIRAGGSCYDPNNVQAHAAFAMNLYFQSNGQHEFDCDFGQTGVITTVDPKTRIAVVRKGPSTKYHPSPLLSSLLRRRLHPRRIPSRPGDSSASASAMGGDWQELAQAAVIGLLFAFLVAKLISTVIAFKEDNLRITRSTPTSPSAADTPAAPAPPPASLDGGHGDTSDGSDSDWEGVESTELDEEFSAASAFVAASAASGTSVPEQAQLQLYGLYKIATEGPCTAPQPSALKLKARAKWNAWHKLGAMPTEEAMQKYITVVDELFPNWSMGSSTKKKDEDTTVSASSSKGPMGPVFSSLMYEEEDQGNDSELGDIHVSAREGAIDDIAKHLAAGVEVNMRDSEGRTPLHWAVDRGHLNSVEILVNANADVNAQDNEGQTALHYAVLCEREDIAELLVKHHADVQIKDEDGNTVRELCPSSWSFMNLAN</sequence>
<feature type="binding site" evidence="25">
    <location>
        <position position="199"/>
    </location>
    <ligand>
        <name>[2Fe-2S] cluster</name>
        <dbReference type="ChEBI" id="CHEBI:190135"/>
    </ligand>
</feature>
<keyword evidence="14" id="KW-0653">Protein transport</keyword>
<keyword evidence="18" id="KW-0446">Lipid-binding</keyword>
<comment type="similarity">
    <text evidence="25">Belongs to the anamorsin family.</text>
</comment>
<dbReference type="GO" id="GO:0005758">
    <property type="term" value="C:mitochondrial intermembrane space"/>
    <property type="evidence" value="ECO:0007669"/>
    <property type="project" value="UniProtKB-SubCell"/>
</dbReference>
<keyword evidence="12" id="KW-0378">Hydrolase</keyword>
<keyword evidence="13" id="KW-0788">Thiol protease</keyword>
<dbReference type="PROSITE" id="PS50297">
    <property type="entry name" value="ANK_REP_REGION"/>
    <property type="match status" value="2"/>
</dbReference>
<keyword evidence="30" id="KW-1185">Reference proteome</keyword>
<keyword evidence="16" id="KW-0072">Autophagy</keyword>
<dbReference type="Proteomes" id="UP000008021">
    <property type="component" value="Chromosome 4"/>
</dbReference>
<dbReference type="InterPro" id="IPR007785">
    <property type="entry name" value="Anamorsin"/>
</dbReference>
<dbReference type="PANTHER" id="PTHR22624:SF49">
    <property type="entry name" value="CYSTEINE PROTEASE"/>
    <property type="match status" value="1"/>
</dbReference>
<dbReference type="eggNOG" id="KOG4020">
    <property type="taxonomic scope" value="Eukaryota"/>
</dbReference>
<dbReference type="Pfam" id="PF05093">
    <property type="entry name" value="CIAPIN1"/>
    <property type="match status" value="1"/>
</dbReference>
<dbReference type="Pfam" id="PF03416">
    <property type="entry name" value="Peptidase_C54"/>
    <property type="match status" value="1"/>
</dbReference>
<comment type="cofactor">
    <cofactor evidence="1 25">
        <name>[4Fe-4S] cluster</name>
        <dbReference type="ChEBI" id="CHEBI:49883"/>
    </cofactor>
</comment>
<evidence type="ECO:0000313" key="30">
    <source>
        <dbReference type="Proteomes" id="UP000008021"/>
    </source>
</evidence>
<keyword evidence="8" id="KW-0645">Protease</keyword>
<dbReference type="InterPro" id="IPR014352">
    <property type="entry name" value="FERM/acyl-CoA-bd_prot_sf"/>
</dbReference>
<evidence type="ECO:0000256" key="15">
    <source>
        <dbReference type="ARBA" id="ARBA00023004"/>
    </source>
</evidence>
<dbReference type="SUPFAM" id="SSF48403">
    <property type="entry name" value="Ankyrin repeat"/>
    <property type="match status" value="1"/>
</dbReference>
<comment type="function">
    <text evidence="25">Component of the cytosolic iron-sulfur (Fe-S) protein assembly (CIA) machinery. Required for the maturation of extramitochondrial Fe-S proteins. Part of an electron transfer chain functioning in an early step of cytosolic Fe-S biogenesis, facilitating the de novo assembly of a [4Fe-4S] cluster on the cytosolic Fe-S scaffold complex. Electrons are transferred from NADPH via a FAD- and FMN-containing diflavin oxidoreductase. Together with the diflavin oxidoreductase, also required for the assembly of the diferric tyrosyl radical cofactor of ribonucleotide reductase (RNR), probably by providing electrons for reduction during radical cofactor maturation in the catalytic small subunit.</text>
</comment>
<dbReference type="GO" id="GO:0051537">
    <property type="term" value="F:2 iron, 2 sulfur cluster binding"/>
    <property type="evidence" value="ECO:0007669"/>
    <property type="project" value="UniProtKB-UniRule"/>
</dbReference>
<evidence type="ECO:0000313" key="29">
    <source>
        <dbReference type="EnsemblPlants" id="OMERI04G25390.2"/>
    </source>
</evidence>
<comment type="domain">
    <text evidence="25">The C-terminal domain binds 2 Fe-S clusters but is otherwise mostly in an intrinsically disordered conformation.</text>
</comment>
<reference evidence="29" key="2">
    <citation type="submission" date="2018-05" db="EMBL/GenBank/DDBJ databases">
        <title>OmerRS3 (Oryza meridionalis Reference Sequence Version 3).</title>
        <authorList>
            <person name="Zhang J."/>
            <person name="Kudrna D."/>
            <person name="Lee S."/>
            <person name="Talag J."/>
            <person name="Welchert J."/>
            <person name="Wing R.A."/>
        </authorList>
    </citation>
    <scope>NUCLEOTIDE SEQUENCE [LARGE SCALE GENOMIC DNA]</scope>
    <source>
        <strain evidence="29">OR44</strain>
    </source>
</reference>
<evidence type="ECO:0000256" key="27">
    <source>
        <dbReference type="SAM" id="MobiDB-lite"/>
    </source>
</evidence>
<dbReference type="Pfam" id="PF12796">
    <property type="entry name" value="Ank_2"/>
    <property type="match status" value="1"/>
</dbReference>
<comment type="caution">
    <text evidence="25">Lacks conserved residue(s) required for the propagation of feature annotation.</text>
</comment>
<dbReference type="Gene3D" id="3.20.20.80">
    <property type="entry name" value="Glycosidases"/>
    <property type="match status" value="1"/>
</dbReference>
<feature type="binding site" evidence="25">
    <location>
        <position position="185"/>
    </location>
    <ligand>
        <name>[2Fe-2S] cluster</name>
        <dbReference type="ChEBI" id="CHEBI:190135"/>
    </ligand>
</feature>
<evidence type="ECO:0000256" key="2">
    <source>
        <dbReference type="ARBA" id="ARBA00005567"/>
    </source>
</evidence>
<dbReference type="Gramene" id="OMERI04G25390.2">
    <property type="protein sequence ID" value="OMERI04G25390.2"/>
    <property type="gene ID" value="OMERI04G25390"/>
</dbReference>
<keyword evidence="17 25" id="KW-0411">Iron-sulfur</keyword>
<feature type="short sequence motif" description="Cx2C motif 1" evidence="25">
    <location>
        <begin position="225"/>
        <end position="228"/>
    </location>
</feature>
<keyword evidence="20" id="KW-1015">Disulfide bond</keyword>
<feature type="region of interest" description="Fe-S binding site B" evidence="25">
    <location>
        <begin position="225"/>
        <end position="239"/>
    </location>
</feature>
<dbReference type="HOGENOM" id="CLU_003787_0_0_1"/>
<name>A0A0E0DKC5_9ORYZ</name>
<dbReference type="GO" id="GO:0015031">
    <property type="term" value="P:protein transport"/>
    <property type="evidence" value="ECO:0007669"/>
    <property type="project" value="UniProtKB-KW"/>
</dbReference>
<dbReference type="GO" id="GO:0034727">
    <property type="term" value="P:piecemeal microautophagy of the nucleus"/>
    <property type="evidence" value="ECO:0007669"/>
    <property type="project" value="TreeGrafter"/>
</dbReference>
<keyword evidence="21" id="KW-0326">Glycosidase</keyword>
<dbReference type="GO" id="GO:0000062">
    <property type="term" value="F:fatty-acyl-CoA binding"/>
    <property type="evidence" value="ECO:0007669"/>
    <property type="project" value="InterPro"/>
</dbReference>
<feature type="short sequence motif" description="Cx2C motif 2" evidence="25">
    <location>
        <begin position="236"/>
        <end position="239"/>
    </location>
</feature>
<dbReference type="Pfam" id="PF00332">
    <property type="entry name" value="Glyco_hydro_17"/>
    <property type="match status" value="1"/>
</dbReference>
<comment type="similarity">
    <text evidence="3">Belongs to the glycosyl hydrolase 17 family.</text>
</comment>
<dbReference type="InterPro" id="IPR002110">
    <property type="entry name" value="Ankyrin_rpt"/>
</dbReference>
<feature type="compositionally biased region" description="Low complexity" evidence="27">
    <location>
        <begin position="1273"/>
        <end position="1285"/>
    </location>
</feature>
<evidence type="ECO:0000256" key="18">
    <source>
        <dbReference type="ARBA" id="ARBA00023121"/>
    </source>
</evidence>
<comment type="cofactor">
    <cofactor evidence="25">
        <name>[2Fe-2S] cluster</name>
        <dbReference type="ChEBI" id="CHEBI:190135"/>
    </cofactor>
</comment>
<dbReference type="GO" id="GO:0005975">
    <property type="term" value="P:carbohydrate metabolic process"/>
    <property type="evidence" value="ECO:0007669"/>
    <property type="project" value="InterPro"/>
</dbReference>
<dbReference type="FunFam" id="1.20.58.1040:FF:000003">
    <property type="entry name" value="glucan endo-1,3-beta-glucosidase 7"/>
    <property type="match status" value="1"/>
</dbReference>
<comment type="function">
    <text evidence="24">Cysteine protease that plays a key role in autophagy by mediating both proteolytic activation and delipidation of ATG8 family proteins. The protease activity is required for proteolytic activation of ATG8 family proteins: cleaves the C-terminal amino acid of ATG8 proteins to reveal a C-terminal glycine. Exposure of the glycine at the C-terminus is essential for ATG8 proteins conjugation to phosphatidylethanolamine (PE) and insertion to membranes, which is necessary for autophagy. In addition to the protease activity, also mediates delipidation of PE-conjugated ATG8 proteins.</text>
</comment>
<dbReference type="Pfam" id="PF00887">
    <property type="entry name" value="ACBP"/>
    <property type="match status" value="1"/>
</dbReference>
<dbReference type="SUPFAM" id="SSF47027">
    <property type="entry name" value="Acyl-CoA binding protein"/>
    <property type="match status" value="1"/>
</dbReference>
<keyword evidence="10 25" id="KW-0479">Metal-binding</keyword>
<dbReference type="GO" id="GO:0009055">
    <property type="term" value="F:electron transfer activity"/>
    <property type="evidence" value="ECO:0007669"/>
    <property type="project" value="UniProtKB-UniRule"/>
</dbReference>
<dbReference type="InterPro" id="IPR036770">
    <property type="entry name" value="Ankyrin_rpt-contain_sf"/>
</dbReference>
<dbReference type="InterPro" id="IPR005078">
    <property type="entry name" value="Peptidase_C54"/>
</dbReference>
<evidence type="ECO:0000256" key="22">
    <source>
        <dbReference type="ARBA" id="ARBA00029362"/>
    </source>
</evidence>
<dbReference type="PROSITE" id="PS51228">
    <property type="entry name" value="ACB_2"/>
    <property type="match status" value="1"/>
</dbReference>
<dbReference type="GO" id="GO:0046872">
    <property type="term" value="F:metal ion binding"/>
    <property type="evidence" value="ECO:0007669"/>
    <property type="project" value="UniProtKB-KW"/>
</dbReference>
<feature type="repeat" description="ANK" evidence="26">
    <location>
        <begin position="1511"/>
        <end position="1543"/>
    </location>
</feature>
<reference evidence="29" key="1">
    <citation type="submission" date="2015-04" db="UniProtKB">
        <authorList>
            <consortium name="EnsemblPlants"/>
        </authorList>
    </citation>
    <scope>IDENTIFICATION</scope>
</reference>
<evidence type="ECO:0000256" key="10">
    <source>
        <dbReference type="ARBA" id="ARBA00022723"/>
    </source>
</evidence>
<dbReference type="Gene3D" id="1.25.40.20">
    <property type="entry name" value="Ankyrin repeat-containing domain"/>
    <property type="match status" value="2"/>
</dbReference>
<dbReference type="eggNOG" id="KOG2674">
    <property type="taxonomic scope" value="Eukaryota"/>
</dbReference>
<comment type="domain">
    <text evidence="25">The twin Cx2C motifs are involved in the recognition by the mitochondrial MIA40-ERV1 disulfide relay system. The formation of 2 disulfide bonds in the Cx2C motifs through dithiol/disulfide exchange reactions effectively traps the protein in the mitochondrial intermembrane space.</text>
</comment>
<dbReference type="SMART" id="SM00768">
    <property type="entry name" value="X8"/>
    <property type="match status" value="1"/>
</dbReference>
<dbReference type="HAMAP" id="MF_03115">
    <property type="entry name" value="Anamorsin"/>
    <property type="match status" value="1"/>
</dbReference>
<keyword evidence="6 25" id="KW-0004">4Fe-4S</keyword>
<feature type="domain" description="ACB" evidence="28">
    <location>
        <begin position="1317"/>
        <end position="1405"/>
    </location>
</feature>
<evidence type="ECO:0000256" key="17">
    <source>
        <dbReference type="ARBA" id="ARBA00023014"/>
    </source>
</evidence>
<feature type="region of interest" description="Disordered" evidence="27">
    <location>
        <begin position="1271"/>
        <end position="1315"/>
    </location>
</feature>
<comment type="catalytic activity">
    <reaction evidence="22">
        <text>[protein]-C-terminal L-amino acid-glycyl-phosphatidylethanolamide + H2O = [protein]-C-terminal L-amino acid-glycine + a 1,2-diacyl-sn-glycero-3-phosphoethanolamine</text>
        <dbReference type="Rhea" id="RHEA:67548"/>
        <dbReference type="Rhea" id="RHEA-COMP:17323"/>
        <dbReference type="Rhea" id="RHEA-COMP:17324"/>
        <dbReference type="ChEBI" id="CHEBI:15377"/>
        <dbReference type="ChEBI" id="CHEBI:64612"/>
        <dbReference type="ChEBI" id="CHEBI:172940"/>
        <dbReference type="ChEBI" id="CHEBI:172941"/>
    </reaction>
    <physiologicalReaction direction="left-to-right" evidence="22">
        <dbReference type="Rhea" id="RHEA:67549"/>
    </physiologicalReaction>
</comment>
<evidence type="ECO:0000256" key="19">
    <source>
        <dbReference type="ARBA" id="ARBA00023128"/>
    </source>
</evidence>
<dbReference type="STRING" id="40149.A0A0E0DKC5"/>
<evidence type="ECO:0000256" key="21">
    <source>
        <dbReference type="ARBA" id="ARBA00023295"/>
    </source>
</evidence>
<feature type="binding site" evidence="25">
    <location>
        <position position="236"/>
    </location>
    <ligand>
        <name>[4Fe-4S] cluster</name>
        <dbReference type="ChEBI" id="CHEBI:49883"/>
    </ligand>
</feature>
<dbReference type="SMART" id="SM00248">
    <property type="entry name" value="ANK"/>
    <property type="match status" value="2"/>
</dbReference>
<feature type="binding site" evidence="25">
    <location>
        <position position="194"/>
    </location>
    <ligand>
        <name>[2Fe-2S] cluster</name>
        <dbReference type="ChEBI" id="CHEBI:190135"/>
    </ligand>
</feature>
<comment type="domain">
    <text evidence="25">The N-terminal domain has structural similarity with S-adenosyl-L-methionine-dependent methyltransferases, but does not bind S-adenosyl-L-methionine. It is required for correct assembly of the 2 Fe-S clusters.</text>
</comment>
<feature type="binding site" evidence="25">
    <location>
        <position position="225"/>
    </location>
    <ligand>
        <name>[4Fe-4S] cluster</name>
        <dbReference type="ChEBI" id="CHEBI:49883"/>
    </ligand>
</feature>
<comment type="subunit">
    <text evidence="25">Monomer.</text>
</comment>
<evidence type="ECO:0000256" key="20">
    <source>
        <dbReference type="ARBA" id="ARBA00023157"/>
    </source>
</evidence>
<dbReference type="PANTHER" id="PTHR22624">
    <property type="entry name" value="CYSTEINE PROTEASE ATG4"/>
    <property type="match status" value="1"/>
</dbReference>
<keyword evidence="15 25" id="KW-0408">Iron</keyword>
<dbReference type="EnsemblPlants" id="OMERI04G25390.2">
    <property type="protein sequence ID" value="OMERI04G25390.2"/>
    <property type="gene ID" value="OMERI04G25390"/>
</dbReference>
<feature type="compositionally biased region" description="Polar residues" evidence="27">
    <location>
        <begin position="342"/>
        <end position="351"/>
    </location>
</feature>
<evidence type="ECO:0000256" key="14">
    <source>
        <dbReference type="ARBA" id="ARBA00022927"/>
    </source>
</evidence>
<proteinExistence type="inferred from homology"/>
<evidence type="ECO:0000256" key="16">
    <source>
        <dbReference type="ARBA" id="ARBA00023006"/>
    </source>
</evidence>
<dbReference type="InterPro" id="IPR035984">
    <property type="entry name" value="Acyl-CoA-binding_sf"/>
</dbReference>
<feature type="compositionally biased region" description="Acidic residues" evidence="27">
    <location>
        <begin position="1303"/>
        <end position="1315"/>
    </location>
</feature>
<evidence type="ECO:0000256" key="26">
    <source>
        <dbReference type="PROSITE-ProRule" id="PRU00023"/>
    </source>
</evidence>
<evidence type="ECO:0000256" key="13">
    <source>
        <dbReference type="ARBA" id="ARBA00022807"/>
    </source>
</evidence>
<dbReference type="GO" id="GO:0004553">
    <property type="term" value="F:hydrolase activity, hydrolyzing O-glycosyl compounds"/>
    <property type="evidence" value="ECO:0007669"/>
    <property type="project" value="InterPro"/>
</dbReference>
<dbReference type="Gramene" id="OMERI04G25390.1">
    <property type="protein sequence ID" value="OMERI04G25390.1"/>
    <property type="gene ID" value="OMERI04G25390"/>
</dbReference>
<evidence type="ECO:0000256" key="4">
    <source>
        <dbReference type="ARBA" id="ARBA00010958"/>
    </source>
</evidence>
<dbReference type="PRINTS" id="PR00689">
    <property type="entry name" value="ACOABINDINGP"/>
</dbReference>
<dbReference type="InterPro" id="IPR000490">
    <property type="entry name" value="Glyco_hydro_17"/>
</dbReference>
<dbReference type="Pfam" id="PF07983">
    <property type="entry name" value="X8"/>
    <property type="match status" value="1"/>
</dbReference>
<evidence type="ECO:0000256" key="8">
    <source>
        <dbReference type="ARBA" id="ARBA00022670"/>
    </source>
</evidence>
<dbReference type="Gene3D" id="1.20.80.10">
    <property type="match status" value="1"/>
</dbReference>
<feature type="region of interest" description="Disordered" evidence="27">
    <location>
        <begin position="1406"/>
        <end position="1430"/>
    </location>
</feature>